<reference evidence="2 3" key="2">
    <citation type="submission" date="2016-08" db="EMBL/GenBank/DDBJ databases">
        <title>Pervasive Adenine N6-methylation of Active Genes in Fungi.</title>
        <authorList>
            <consortium name="DOE Joint Genome Institute"/>
            <person name="Mondo S.J."/>
            <person name="Dannebaum R.O."/>
            <person name="Kuo R.C."/>
            <person name="Labutti K."/>
            <person name="Haridas S."/>
            <person name="Kuo A."/>
            <person name="Salamov A."/>
            <person name="Ahrendt S.R."/>
            <person name="Lipzen A."/>
            <person name="Sullivan W."/>
            <person name="Andreopoulos W.B."/>
            <person name="Clum A."/>
            <person name="Lindquist E."/>
            <person name="Daum C."/>
            <person name="Ramamoorthy G.K."/>
            <person name="Gryganskyi A."/>
            <person name="Culley D."/>
            <person name="Magnuson J.K."/>
            <person name="James T.Y."/>
            <person name="O'Malley M.A."/>
            <person name="Stajich J.E."/>
            <person name="Spatafora J.W."/>
            <person name="Visel A."/>
            <person name="Grigoriev I.V."/>
        </authorList>
    </citation>
    <scope>NUCLEOTIDE SEQUENCE [LARGE SCALE GENOMIC DNA]</scope>
    <source>
        <strain evidence="3">finn</strain>
    </source>
</reference>
<keyword evidence="3" id="KW-1185">Reference proteome</keyword>
<comment type="caution">
    <text evidence="2">The sequence shown here is derived from an EMBL/GenBank/DDBJ whole genome shotgun (WGS) entry which is preliminary data.</text>
</comment>
<organism evidence="2 3">
    <name type="scientific">Piromyces finnis</name>
    <dbReference type="NCBI Taxonomy" id="1754191"/>
    <lineage>
        <taxon>Eukaryota</taxon>
        <taxon>Fungi</taxon>
        <taxon>Fungi incertae sedis</taxon>
        <taxon>Chytridiomycota</taxon>
        <taxon>Chytridiomycota incertae sedis</taxon>
        <taxon>Neocallimastigomycetes</taxon>
        <taxon>Neocallimastigales</taxon>
        <taxon>Neocallimastigaceae</taxon>
        <taxon>Piromyces</taxon>
    </lineage>
</organism>
<dbReference type="EMBL" id="MCFH01000011">
    <property type="protein sequence ID" value="ORX54273.1"/>
    <property type="molecule type" value="Genomic_DNA"/>
</dbReference>
<reference evidence="2 3" key="1">
    <citation type="submission" date="2016-08" db="EMBL/GenBank/DDBJ databases">
        <title>Genomes of anaerobic fungi encode conserved fungal cellulosomes for biomass hydrolysis.</title>
        <authorList>
            <consortium name="DOE Joint Genome Institute"/>
            <person name="Haitjema C.H."/>
            <person name="Gilmore S.P."/>
            <person name="Henske J.K."/>
            <person name="Solomon K.V."/>
            <person name="De Groot R."/>
            <person name="Kuo A."/>
            <person name="Mondo S.J."/>
            <person name="Salamov A.A."/>
            <person name="Labutti K."/>
            <person name="Zhao Z."/>
            <person name="Chiniquy J."/>
            <person name="Barry K."/>
            <person name="Brewer H.M."/>
            <person name="Purvine S.O."/>
            <person name="Wright A.T."/>
            <person name="Boxma B."/>
            <person name="Van Alen T."/>
            <person name="Hackstein J.H."/>
            <person name="Baker S.E."/>
            <person name="Grigoriev I.V."/>
            <person name="O'Malley M.A."/>
        </authorList>
    </citation>
    <scope>NUCLEOTIDE SEQUENCE [LARGE SCALE GENOMIC DNA]</scope>
    <source>
        <strain evidence="3">finn</strain>
    </source>
</reference>
<protein>
    <submittedName>
        <fullName evidence="2">Uncharacterized protein</fullName>
    </submittedName>
</protein>
<proteinExistence type="predicted"/>
<feature type="compositionally biased region" description="Low complexity" evidence="1">
    <location>
        <begin position="271"/>
        <end position="281"/>
    </location>
</feature>
<evidence type="ECO:0000313" key="2">
    <source>
        <dbReference type="EMBL" id="ORX54273.1"/>
    </source>
</evidence>
<dbReference type="AlphaFoldDB" id="A0A1Y1VFK5"/>
<feature type="region of interest" description="Disordered" evidence="1">
    <location>
        <begin position="265"/>
        <end position="326"/>
    </location>
</feature>
<accession>A0A1Y1VFK5</accession>
<sequence>MASENDLPVLKEIKCCEEVMYKPELYDESKHLSRPFSSPMSKRTIKNRDLISKTKENISHSNLIEKEVEGLNPIEAFKQKLMFNTLQTERKRNPKLPKSVQIEIKKQYLYNKYKDYDPLKEENVLKNVLINEKKERKKYFNIKSDIIYDPNAQYMINFNNNDIETDNILDYIHRKKKEHKKLNIQENYMYKSDVDIIRNKINRDGTSYNGNFGIAGKEYVGADKQVEELCKKRNYISPPEKYVQYHKYLEESNDKESFSFHNNEDVKDIDINNQDKNNNINDNKENKNIKKSKNDDKTNRMINSNIKKKRNSNQKKSKIGQSTSARTYYGSNSGYNALSRPALPTSLVKRHNAHRNLERFNIEQVVLRRLRYILNFNEIEKDHIYLIDFLKESNIPNDLFHLLFQNNFNSLDDLRNELLGQMLNENINKVKKKNIKDNSTNIYENKNNNEDMKKININNKCENEYNNEEKQNENENDLYSEKSINIEENYCNISNESLKLSDLNLKYRKIKGMQPKTSQKIKMNPKRKEPTTPKELLYIIDNYKNMSQKFYNDYNQYNVKRSSNNEDVLSVNNSKINTKLDKNINSISKAKNQGLSYQEIIKALQK</sequence>
<evidence type="ECO:0000256" key="1">
    <source>
        <dbReference type="SAM" id="MobiDB-lite"/>
    </source>
</evidence>
<feature type="compositionally biased region" description="Basic and acidic residues" evidence="1">
    <location>
        <begin position="282"/>
        <end position="299"/>
    </location>
</feature>
<name>A0A1Y1VFK5_9FUNG</name>
<dbReference type="OrthoDB" id="2132634at2759"/>
<gene>
    <name evidence="2" type="ORF">BCR36DRAFT_581895</name>
</gene>
<dbReference type="Proteomes" id="UP000193719">
    <property type="component" value="Unassembled WGS sequence"/>
</dbReference>
<evidence type="ECO:0000313" key="3">
    <source>
        <dbReference type="Proteomes" id="UP000193719"/>
    </source>
</evidence>
<feature type="compositionally biased region" description="Basic residues" evidence="1">
    <location>
        <begin position="306"/>
        <end position="318"/>
    </location>
</feature>